<dbReference type="InterPro" id="IPR000792">
    <property type="entry name" value="Tscrpt_reg_LuxR_C"/>
</dbReference>
<evidence type="ECO:0000256" key="2">
    <source>
        <dbReference type="ARBA" id="ARBA00023125"/>
    </source>
</evidence>
<comment type="caution">
    <text evidence="5">The sequence shown here is derived from an EMBL/GenBank/DDBJ whole genome shotgun (WGS) entry which is preliminary data.</text>
</comment>
<accession>A0A7W8A8Z5</accession>
<keyword evidence="1" id="KW-0805">Transcription regulation</keyword>
<dbReference type="Proteomes" id="UP000568380">
    <property type="component" value="Unassembled WGS sequence"/>
</dbReference>
<dbReference type="InterPro" id="IPR016032">
    <property type="entry name" value="Sig_transdc_resp-reg_C-effctor"/>
</dbReference>
<reference evidence="5 6" key="1">
    <citation type="submission" date="2020-08" db="EMBL/GenBank/DDBJ databases">
        <title>Genomic Encyclopedia of Type Strains, Phase IV (KMG-IV): sequencing the most valuable type-strain genomes for metagenomic binning, comparative biology and taxonomic classification.</title>
        <authorList>
            <person name="Goeker M."/>
        </authorList>
    </citation>
    <scope>NUCLEOTIDE SEQUENCE [LARGE SCALE GENOMIC DNA]</scope>
    <source>
        <strain evidence="5 6">DSM 45385</strain>
    </source>
</reference>
<sequence>MWPFVGREREIRALEAIHDNSKTLAGAAGVGKTRPAREAVAQAAGPQRRAADRLLAEVLEFRGNSAEAAGVLPGVPPAAWALTSAGISHWGLAQDAERSVDEMAHGRDLVEASRSWILLFDGRCEEALAAAERVLAAPGAEPQARIWAAASGAAAAGLLGRAVRAAQIHQDGRALVASTGDRYPWAAAQVGYGGCLALLALGMPRPAGRMAEDGYRAAVRAQAPSMAGVWAAFMGLAARAAGRVTAARSALHEAVVLMEGEDVYRLRRPWMAELATTTALLGAPEPARRRLALAEGCERGGGRLFEPWLELSRAWNHAASGALSKAARCAVNAGSLAEDRGQPTYAAVALYDAARLGAAAAVHERLSELATRLEGELVPAMALAAKGLATGDGSLMEEALPVFADLGHNLLAAEIASAAAEAHRKAGLWARAGLLVERAAAFAARCEGARTPLLAPRLLHSSLTPREREVALMALTLSSREIAKRLGLSPRTVDNYLQRAYGKLGISGRRDLRAGLER</sequence>
<name>A0A7W8A8Z5_9ACTN</name>
<dbReference type="PANTHER" id="PTHR44688:SF16">
    <property type="entry name" value="DNA-BINDING TRANSCRIPTIONAL ACTIVATOR DEVR_DOSR"/>
    <property type="match status" value="1"/>
</dbReference>
<keyword evidence="2 5" id="KW-0238">DNA-binding</keyword>
<gene>
    <name evidence="5" type="ORF">HNR40_007273</name>
</gene>
<evidence type="ECO:0000256" key="1">
    <source>
        <dbReference type="ARBA" id="ARBA00023015"/>
    </source>
</evidence>
<dbReference type="GO" id="GO:0006355">
    <property type="term" value="P:regulation of DNA-templated transcription"/>
    <property type="evidence" value="ECO:0007669"/>
    <property type="project" value="InterPro"/>
</dbReference>
<dbReference type="AlphaFoldDB" id="A0A7W8A8Z5"/>
<dbReference type="EMBL" id="JACHIN010000011">
    <property type="protein sequence ID" value="MBB5081778.1"/>
    <property type="molecule type" value="Genomic_DNA"/>
</dbReference>
<dbReference type="InterPro" id="IPR036388">
    <property type="entry name" value="WH-like_DNA-bd_sf"/>
</dbReference>
<dbReference type="GO" id="GO:0003677">
    <property type="term" value="F:DNA binding"/>
    <property type="evidence" value="ECO:0007669"/>
    <property type="project" value="UniProtKB-KW"/>
</dbReference>
<feature type="domain" description="HTH luxR-type" evidence="4">
    <location>
        <begin position="456"/>
        <end position="518"/>
    </location>
</feature>
<evidence type="ECO:0000259" key="4">
    <source>
        <dbReference type="PROSITE" id="PS50043"/>
    </source>
</evidence>
<evidence type="ECO:0000256" key="3">
    <source>
        <dbReference type="ARBA" id="ARBA00023163"/>
    </source>
</evidence>
<dbReference type="SUPFAM" id="SSF46894">
    <property type="entry name" value="C-terminal effector domain of the bipartite response regulators"/>
    <property type="match status" value="1"/>
</dbReference>
<protein>
    <submittedName>
        <fullName evidence="5">DNA-binding CsgD family transcriptional regulator</fullName>
    </submittedName>
</protein>
<keyword evidence="3" id="KW-0804">Transcription</keyword>
<organism evidence="5 6">
    <name type="scientific">Nonomuraea endophytica</name>
    <dbReference type="NCBI Taxonomy" id="714136"/>
    <lineage>
        <taxon>Bacteria</taxon>
        <taxon>Bacillati</taxon>
        <taxon>Actinomycetota</taxon>
        <taxon>Actinomycetes</taxon>
        <taxon>Streptosporangiales</taxon>
        <taxon>Streptosporangiaceae</taxon>
        <taxon>Nonomuraea</taxon>
    </lineage>
</organism>
<dbReference type="Pfam" id="PF00196">
    <property type="entry name" value="GerE"/>
    <property type="match status" value="1"/>
</dbReference>
<dbReference type="PANTHER" id="PTHR44688">
    <property type="entry name" value="DNA-BINDING TRANSCRIPTIONAL ACTIVATOR DEVR_DOSR"/>
    <property type="match status" value="1"/>
</dbReference>
<keyword evidence="6" id="KW-1185">Reference proteome</keyword>
<dbReference type="Gene3D" id="1.10.10.10">
    <property type="entry name" value="Winged helix-like DNA-binding domain superfamily/Winged helix DNA-binding domain"/>
    <property type="match status" value="1"/>
</dbReference>
<dbReference type="SMART" id="SM00421">
    <property type="entry name" value="HTH_LUXR"/>
    <property type="match status" value="1"/>
</dbReference>
<evidence type="ECO:0000313" key="6">
    <source>
        <dbReference type="Proteomes" id="UP000568380"/>
    </source>
</evidence>
<dbReference type="CDD" id="cd06170">
    <property type="entry name" value="LuxR_C_like"/>
    <property type="match status" value="1"/>
</dbReference>
<proteinExistence type="predicted"/>
<dbReference type="PROSITE" id="PS50043">
    <property type="entry name" value="HTH_LUXR_2"/>
    <property type="match status" value="1"/>
</dbReference>
<evidence type="ECO:0000313" key="5">
    <source>
        <dbReference type="EMBL" id="MBB5081778.1"/>
    </source>
</evidence>